<sequence>MDDDDASLDLVGRYTIWQPSDSDSNRKKEAFSFDLNDNETFDRSSYGCKASKYFTGEFWMDKNEKLKVQGAKVLKKVDDAIDKVKMMAVDLSESVGEVSCGMDKKEMSEHTHCNSSGIHRVNAGEVKRDKRRVHQEVMHVPITEVIIKGTGRKVFSC</sequence>
<proteinExistence type="predicted"/>
<dbReference type="AlphaFoldDB" id="A0A7S2PZJ1"/>
<reference evidence="1" key="1">
    <citation type="submission" date="2021-01" db="EMBL/GenBank/DDBJ databases">
        <authorList>
            <person name="Corre E."/>
            <person name="Pelletier E."/>
            <person name="Niang G."/>
            <person name="Scheremetjew M."/>
            <person name="Finn R."/>
            <person name="Kale V."/>
            <person name="Holt S."/>
            <person name="Cochrane G."/>
            <person name="Meng A."/>
            <person name="Brown T."/>
            <person name="Cohen L."/>
        </authorList>
    </citation>
    <scope>NUCLEOTIDE SEQUENCE</scope>
    <source>
        <strain evidence="1">SM1012Den-03</strain>
    </source>
</reference>
<name>A0A7S2PZJ1_9STRA</name>
<gene>
    <name evidence="1" type="ORF">SMAR0320_LOCUS20725</name>
</gene>
<organism evidence="1">
    <name type="scientific">Skeletonema marinoi</name>
    <dbReference type="NCBI Taxonomy" id="267567"/>
    <lineage>
        <taxon>Eukaryota</taxon>
        <taxon>Sar</taxon>
        <taxon>Stramenopiles</taxon>
        <taxon>Ochrophyta</taxon>
        <taxon>Bacillariophyta</taxon>
        <taxon>Coscinodiscophyceae</taxon>
        <taxon>Thalassiosirophycidae</taxon>
        <taxon>Thalassiosirales</taxon>
        <taxon>Skeletonemataceae</taxon>
        <taxon>Skeletonema</taxon>
        <taxon>Skeletonema marinoi-dohrnii complex</taxon>
    </lineage>
</organism>
<accession>A0A7S2PZJ1</accession>
<dbReference type="EMBL" id="HBGZ01029167">
    <property type="protein sequence ID" value="CAD9626317.1"/>
    <property type="molecule type" value="Transcribed_RNA"/>
</dbReference>
<evidence type="ECO:0000313" key="1">
    <source>
        <dbReference type="EMBL" id="CAD9626317.1"/>
    </source>
</evidence>
<protein>
    <submittedName>
        <fullName evidence="1">Uncharacterized protein</fullName>
    </submittedName>
</protein>